<sequence length="102" mass="10984">MTVSATKPSADHLMDTPLPVLINELGVTLTDSSIIDRAFFGAVIVQRKTGELRLTMPTGRSELEHDTVARYLLAQALGVPVPGMPAPFVTTRIPAKQTEVTL</sequence>
<dbReference type="RefSeq" id="WP_307044985.1">
    <property type="nucleotide sequence ID" value="NZ_JAUSYA010000001.1"/>
</dbReference>
<gene>
    <name evidence="1" type="ORF">QFZ56_004307</name>
</gene>
<dbReference type="Proteomes" id="UP001243364">
    <property type="component" value="Unassembled WGS sequence"/>
</dbReference>
<evidence type="ECO:0000313" key="1">
    <source>
        <dbReference type="EMBL" id="MDQ0685344.1"/>
    </source>
</evidence>
<reference evidence="1 2" key="1">
    <citation type="submission" date="2023-07" db="EMBL/GenBank/DDBJ databases">
        <title>Comparative genomics of wheat-associated soil bacteria to identify genetic determinants of phenazine resistance.</title>
        <authorList>
            <person name="Mouncey N."/>
        </authorList>
    </citation>
    <scope>NUCLEOTIDE SEQUENCE [LARGE SCALE GENOMIC DNA]</scope>
    <source>
        <strain evidence="1 2">W4I19-2</strain>
    </source>
</reference>
<keyword evidence="2" id="KW-1185">Reference proteome</keyword>
<proteinExistence type="predicted"/>
<protein>
    <submittedName>
        <fullName evidence="1">Uncharacterized protein</fullName>
    </submittedName>
</protein>
<dbReference type="EMBL" id="JAUSYA010000001">
    <property type="protein sequence ID" value="MDQ0685344.1"/>
    <property type="molecule type" value="Genomic_DNA"/>
</dbReference>
<accession>A0ABU0Q3U8</accession>
<evidence type="ECO:0000313" key="2">
    <source>
        <dbReference type="Proteomes" id="UP001243364"/>
    </source>
</evidence>
<organism evidence="1 2">
    <name type="scientific">Streptomyces achromogenes</name>
    <dbReference type="NCBI Taxonomy" id="67255"/>
    <lineage>
        <taxon>Bacteria</taxon>
        <taxon>Bacillati</taxon>
        <taxon>Actinomycetota</taxon>
        <taxon>Actinomycetes</taxon>
        <taxon>Kitasatosporales</taxon>
        <taxon>Streptomycetaceae</taxon>
        <taxon>Streptomyces</taxon>
    </lineage>
</organism>
<name>A0ABU0Q3U8_STRAH</name>
<comment type="caution">
    <text evidence="1">The sequence shown here is derived from an EMBL/GenBank/DDBJ whole genome shotgun (WGS) entry which is preliminary data.</text>
</comment>